<sequence>GHWLRCSVPLCHSVVAGAVPEIGSSELPSPGAARPAMGSAPPAGRVGPLPVGYEGWLHWPRRVHPSPGRMGWGSALPPARAAGCIG</sequence>
<accession>A0A061QQI8</accession>
<gene>
    <name evidence="2" type="ORF">TSPGSL018_21909</name>
</gene>
<feature type="region of interest" description="Disordered" evidence="1">
    <location>
        <begin position="22"/>
        <end position="43"/>
    </location>
</feature>
<evidence type="ECO:0000256" key="1">
    <source>
        <dbReference type="SAM" id="MobiDB-lite"/>
    </source>
</evidence>
<evidence type="ECO:0000313" key="2">
    <source>
        <dbReference type="EMBL" id="JAC62942.1"/>
    </source>
</evidence>
<dbReference type="AlphaFoldDB" id="A0A061QQI8"/>
<protein>
    <submittedName>
        <fullName evidence="2">Uncharacterized protein</fullName>
    </submittedName>
</protein>
<proteinExistence type="predicted"/>
<feature type="non-terminal residue" evidence="2">
    <location>
        <position position="86"/>
    </location>
</feature>
<feature type="non-terminal residue" evidence="2">
    <location>
        <position position="1"/>
    </location>
</feature>
<organism evidence="2">
    <name type="scientific">Tetraselmis sp. GSL018</name>
    <dbReference type="NCBI Taxonomy" id="582737"/>
    <lineage>
        <taxon>Eukaryota</taxon>
        <taxon>Viridiplantae</taxon>
        <taxon>Chlorophyta</taxon>
        <taxon>core chlorophytes</taxon>
        <taxon>Chlorodendrophyceae</taxon>
        <taxon>Chlorodendrales</taxon>
        <taxon>Chlorodendraceae</taxon>
        <taxon>Tetraselmis</taxon>
    </lineage>
</organism>
<dbReference type="EMBL" id="GBEZ01023996">
    <property type="protein sequence ID" value="JAC62942.1"/>
    <property type="molecule type" value="Transcribed_RNA"/>
</dbReference>
<name>A0A061QQI8_9CHLO</name>
<reference evidence="2" key="1">
    <citation type="submission" date="2014-05" db="EMBL/GenBank/DDBJ databases">
        <title>The transcriptome of the halophilic microalga Tetraselmis sp. GSL018 isolated from the Great Salt Lake, Utah.</title>
        <authorList>
            <person name="Jinkerson R.E."/>
            <person name="D'Adamo S."/>
            <person name="Posewitz M.C."/>
        </authorList>
    </citation>
    <scope>NUCLEOTIDE SEQUENCE</scope>
    <source>
        <strain evidence="2">GSL018</strain>
    </source>
</reference>